<comment type="subcellular location">
    <subcellularLocation>
        <location evidence="1">Membrane</location>
        <topology evidence="1">Multi-pass membrane protein</topology>
    </subcellularLocation>
</comment>
<dbReference type="Pfam" id="PF00690">
    <property type="entry name" value="Cation_ATPase_N"/>
    <property type="match status" value="1"/>
</dbReference>
<reference evidence="13 14" key="1">
    <citation type="journal article" date="2015" name="Genome Announc.">
        <title>Expanding the biotechnology potential of lactobacilli through comparative genomics of 213 strains and associated genera.</title>
        <authorList>
            <person name="Sun Z."/>
            <person name="Harris H.M."/>
            <person name="McCann A."/>
            <person name="Guo C."/>
            <person name="Argimon S."/>
            <person name="Zhang W."/>
            <person name="Yang X."/>
            <person name="Jeffery I.B."/>
            <person name="Cooney J.C."/>
            <person name="Kagawa T.F."/>
            <person name="Liu W."/>
            <person name="Song Y."/>
            <person name="Salvetti E."/>
            <person name="Wrobel A."/>
            <person name="Rasinkangas P."/>
            <person name="Parkhill J."/>
            <person name="Rea M.C."/>
            <person name="O'Sullivan O."/>
            <person name="Ritari J."/>
            <person name="Douillard F.P."/>
            <person name="Paul Ross R."/>
            <person name="Yang R."/>
            <person name="Briner A.E."/>
            <person name="Felis G.E."/>
            <person name="de Vos W.M."/>
            <person name="Barrangou R."/>
            <person name="Klaenhammer T.R."/>
            <person name="Caufield P.W."/>
            <person name="Cui Y."/>
            <person name="Zhang H."/>
            <person name="O'Toole P.W."/>
        </authorList>
    </citation>
    <scope>NUCLEOTIDE SEQUENCE [LARGE SCALE GENOMIC DNA]</scope>
    <source>
        <strain evidence="13 14">DSM 15814</strain>
    </source>
</reference>
<feature type="transmembrane region" description="Helical" evidence="11">
    <location>
        <begin position="52"/>
        <end position="72"/>
    </location>
</feature>
<keyword evidence="4" id="KW-0479">Metal-binding</keyword>
<dbReference type="PROSITE" id="PS00154">
    <property type="entry name" value="ATPASE_E1_E2"/>
    <property type="match status" value="1"/>
</dbReference>
<dbReference type="InterPro" id="IPR023299">
    <property type="entry name" value="ATPase_P-typ_cyto_dom_N"/>
</dbReference>
<comment type="caution">
    <text evidence="13">The sequence shown here is derived from an EMBL/GenBank/DDBJ whole genome shotgun (WGS) entry which is preliminary data.</text>
</comment>
<evidence type="ECO:0000256" key="6">
    <source>
        <dbReference type="ARBA" id="ARBA00022840"/>
    </source>
</evidence>
<dbReference type="SUPFAM" id="SSF81653">
    <property type="entry name" value="Calcium ATPase, transduction domain A"/>
    <property type="match status" value="1"/>
</dbReference>
<keyword evidence="8" id="KW-1278">Translocase</keyword>
<dbReference type="InterPro" id="IPR004014">
    <property type="entry name" value="ATPase_P-typ_cation-transptr_N"/>
</dbReference>
<dbReference type="InterPro" id="IPR008250">
    <property type="entry name" value="ATPase_P-typ_transduc_dom_A_sf"/>
</dbReference>
<dbReference type="GO" id="GO:0046872">
    <property type="term" value="F:metal ion binding"/>
    <property type="evidence" value="ECO:0007669"/>
    <property type="project" value="UniProtKB-KW"/>
</dbReference>
<keyword evidence="9 11" id="KW-1133">Transmembrane helix</keyword>
<evidence type="ECO:0000256" key="9">
    <source>
        <dbReference type="ARBA" id="ARBA00022989"/>
    </source>
</evidence>
<gene>
    <name evidence="13" type="ORF">FD35_GL002642</name>
</gene>
<dbReference type="InterPro" id="IPR023298">
    <property type="entry name" value="ATPase_P-typ_TM_dom_sf"/>
</dbReference>
<dbReference type="Pfam" id="PF13246">
    <property type="entry name" value="Cation_ATPase"/>
    <property type="match status" value="1"/>
</dbReference>
<dbReference type="Gene3D" id="3.40.1110.10">
    <property type="entry name" value="Calcium-transporting ATPase, cytoplasmic domain N"/>
    <property type="match status" value="1"/>
</dbReference>
<dbReference type="InterPro" id="IPR023214">
    <property type="entry name" value="HAD_sf"/>
</dbReference>
<dbReference type="EMBL" id="AZFF01000008">
    <property type="protein sequence ID" value="KRL54573.1"/>
    <property type="molecule type" value="Genomic_DNA"/>
</dbReference>
<dbReference type="SUPFAM" id="SSF56784">
    <property type="entry name" value="HAD-like"/>
    <property type="match status" value="1"/>
</dbReference>
<dbReference type="GO" id="GO:0005388">
    <property type="term" value="F:P-type calcium transporter activity"/>
    <property type="evidence" value="ECO:0007669"/>
    <property type="project" value="TreeGrafter"/>
</dbReference>
<evidence type="ECO:0000256" key="2">
    <source>
        <dbReference type="ARBA" id="ARBA00005675"/>
    </source>
</evidence>
<dbReference type="OrthoDB" id="9760364at2"/>
<evidence type="ECO:0000256" key="8">
    <source>
        <dbReference type="ARBA" id="ARBA00022967"/>
    </source>
</evidence>
<feature type="transmembrane region" description="Helical" evidence="11">
    <location>
        <begin position="273"/>
        <end position="298"/>
    </location>
</feature>
<dbReference type="AlphaFoldDB" id="A0A0R1RBQ3"/>
<evidence type="ECO:0000256" key="1">
    <source>
        <dbReference type="ARBA" id="ARBA00004141"/>
    </source>
</evidence>
<feature type="domain" description="Cation-transporting P-type ATPase N-terminal" evidence="12">
    <location>
        <begin position="8"/>
        <end position="72"/>
    </location>
</feature>
<dbReference type="GO" id="GO:0016887">
    <property type="term" value="F:ATP hydrolysis activity"/>
    <property type="evidence" value="ECO:0007669"/>
    <property type="project" value="InterPro"/>
</dbReference>
<keyword evidence="10 11" id="KW-0472">Membrane</keyword>
<dbReference type="SFLD" id="SFLDF00027">
    <property type="entry name" value="p-type_atpase"/>
    <property type="match status" value="1"/>
</dbReference>
<dbReference type="NCBIfam" id="TIGR01494">
    <property type="entry name" value="ATPase_P-type"/>
    <property type="match status" value="2"/>
</dbReference>
<dbReference type="Proteomes" id="UP000051999">
    <property type="component" value="Unassembled WGS sequence"/>
</dbReference>
<feature type="transmembrane region" description="Helical" evidence="11">
    <location>
        <begin position="841"/>
        <end position="860"/>
    </location>
</feature>
<dbReference type="PANTHER" id="PTHR24093">
    <property type="entry name" value="CATION TRANSPORTING ATPASE"/>
    <property type="match status" value="1"/>
</dbReference>
<keyword evidence="3 11" id="KW-0812">Transmembrane</keyword>
<feature type="transmembrane region" description="Helical" evidence="11">
    <location>
        <begin position="811"/>
        <end position="829"/>
    </location>
</feature>
<keyword evidence="7" id="KW-0460">Magnesium</keyword>
<dbReference type="InterPro" id="IPR059000">
    <property type="entry name" value="ATPase_P-type_domA"/>
</dbReference>
<dbReference type="SUPFAM" id="SSF81660">
    <property type="entry name" value="Metal cation-transporting ATPase, ATP-binding domain N"/>
    <property type="match status" value="1"/>
</dbReference>
<dbReference type="SFLD" id="SFLDG00002">
    <property type="entry name" value="C1.7:_P-type_atpase_like"/>
    <property type="match status" value="1"/>
</dbReference>
<keyword evidence="5" id="KW-0547">Nucleotide-binding</keyword>
<dbReference type="PRINTS" id="PR00120">
    <property type="entry name" value="HATPASE"/>
</dbReference>
<dbReference type="FunFam" id="3.40.50.1000:FF:000028">
    <property type="entry name" value="Calcium-transporting P-type ATPase, putative"/>
    <property type="match status" value="1"/>
</dbReference>
<dbReference type="Gene3D" id="1.20.1110.10">
    <property type="entry name" value="Calcium-transporting ATPase, transmembrane domain"/>
    <property type="match status" value="1"/>
</dbReference>
<name>A0A0R1RBQ3_9LACO</name>
<protein>
    <submittedName>
        <fullName evidence="13">Cation transport ATPase</fullName>
    </submittedName>
</protein>
<feature type="transmembrane region" description="Helical" evidence="11">
    <location>
        <begin position="239"/>
        <end position="261"/>
    </location>
</feature>
<evidence type="ECO:0000256" key="10">
    <source>
        <dbReference type="ARBA" id="ARBA00023136"/>
    </source>
</evidence>
<keyword evidence="14" id="KW-1185">Reference proteome</keyword>
<evidence type="ECO:0000256" key="4">
    <source>
        <dbReference type="ARBA" id="ARBA00022723"/>
    </source>
</evidence>
<dbReference type="Pfam" id="PF00689">
    <property type="entry name" value="Cation_ATPase_C"/>
    <property type="match status" value="1"/>
</dbReference>
<sequence length="875" mass="93927">MNQIAHTKEERRDFIHQGLSAKEVKDRQALDGKNELQEQKPPSIWRKLLQQLTEITAIILLVAVGISTYMAIALDGGWTKPIVIGAIVILNVAIGLYQEQSAEKALAALKQMSVPTAKVRRDGTVQEIAAADIVVGDVVLLNAGDRVPADGLLESVTALAVDEAILTGESEAVEKSLTGNGKDVESIGDQVNRVFAGTSVTRGSGTMIVTAIGMATELGEIAGLLNKTKPKQTLLQKRLSRLALTLTGVAIAGGVLIFMLSMTQQLGSVADNLMMGVSLAVAAVPETLPVIVTISLAVGVQKMAKRNAIIRQISAVETIGSIDVIASDKTGTLTQNQMTITRLWVPGEQPADISRNGELDVSATRLLRYFGLATNATIVATDDGEQTTGDATELAIVRLMQQHGLSRNEFEQEAPRVAERPFSSDVKSMATLHETGEGKFLLIVKGAVDRLPVKLSQTERQRLDNVHDAFAHDALRVLAVGYRVFDSDPGRDWTKLERDLTFAGIIGLIDPPRPEAAPAVQQAREAGIKPVMITGDHKETARAIAEQIGIYREGDLAVSGRELNAWSDEELADKVERVSVFARVSPEDKIRIVNAWQSHGKIVAMTGDGVNDAPALKAADVGVAMGITGTEVAKGAADVILTDDNFATIIDAVDSGRTIYQNILKAVEFLVGVNFAQIFLMIGSVLMGWGAPLIAEQLLLINVLADGIPGFYLAREPGERSAMKRPPIPNEQSIFANGLGKRMAWRAGIYTVLTLGIYALGRFGLTDNKAVVGSTMLFLVLALGSMIDIYPIKRREPMTWASIRANHSLNLALGVAAAIIILIALVPALQGAFGLTSLTPLQWLISLVATLIPTTILEGLKRLDWRKRSESVVTE</sequence>
<dbReference type="eggNOG" id="COG0474">
    <property type="taxonomic scope" value="Bacteria"/>
</dbReference>
<dbReference type="PRINTS" id="PR00119">
    <property type="entry name" value="CATATPASE"/>
</dbReference>
<evidence type="ECO:0000256" key="5">
    <source>
        <dbReference type="ARBA" id="ARBA00022741"/>
    </source>
</evidence>
<evidence type="ECO:0000313" key="13">
    <source>
        <dbReference type="EMBL" id="KRL54573.1"/>
    </source>
</evidence>
<dbReference type="SUPFAM" id="SSF81665">
    <property type="entry name" value="Calcium ATPase, transmembrane domain M"/>
    <property type="match status" value="1"/>
</dbReference>
<evidence type="ECO:0000256" key="7">
    <source>
        <dbReference type="ARBA" id="ARBA00022842"/>
    </source>
</evidence>
<dbReference type="InterPro" id="IPR036412">
    <property type="entry name" value="HAD-like_sf"/>
</dbReference>
<dbReference type="Gene3D" id="3.40.50.1000">
    <property type="entry name" value="HAD superfamily/HAD-like"/>
    <property type="match status" value="1"/>
</dbReference>
<feature type="transmembrane region" description="Helical" evidence="11">
    <location>
        <begin position="771"/>
        <end position="790"/>
    </location>
</feature>
<dbReference type="GO" id="GO:0005886">
    <property type="term" value="C:plasma membrane"/>
    <property type="evidence" value="ECO:0007669"/>
    <property type="project" value="TreeGrafter"/>
</dbReference>
<evidence type="ECO:0000256" key="11">
    <source>
        <dbReference type="SAM" id="Phobius"/>
    </source>
</evidence>
<keyword evidence="6" id="KW-0067">ATP-binding</keyword>
<feature type="transmembrane region" description="Helical" evidence="11">
    <location>
        <begin position="697"/>
        <end position="714"/>
    </location>
</feature>
<dbReference type="SFLD" id="SFLDS00003">
    <property type="entry name" value="Haloacid_Dehalogenase"/>
    <property type="match status" value="1"/>
</dbReference>
<feature type="transmembrane region" description="Helical" evidence="11">
    <location>
        <begin position="78"/>
        <end position="97"/>
    </location>
</feature>
<dbReference type="Gene3D" id="2.70.150.10">
    <property type="entry name" value="Calcium-transporting ATPase, cytoplasmic transduction domain A"/>
    <property type="match status" value="1"/>
</dbReference>
<dbReference type="PANTHER" id="PTHR24093:SF506">
    <property type="entry name" value="CATION-TRANSPORTING ATPASE PMA1"/>
    <property type="match status" value="1"/>
</dbReference>
<evidence type="ECO:0000313" key="14">
    <source>
        <dbReference type="Proteomes" id="UP000051999"/>
    </source>
</evidence>
<feature type="transmembrane region" description="Helical" evidence="11">
    <location>
        <begin position="747"/>
        <end position="765"/>
    </location>
</feature>
<dbReference type="PATRIC" id="fig|1114972.6.peg.2708"/>
<comment type="similarity">
    <text evidence="2">Belongs to the cation transport ATPase (P-type) (TC 3.A.3) family. Type IIA subfamily.</text>
</comment>
<feature type="transmembrane region" description="Helical" evidence="11">
    <location>
        <begin position="669"/>
        <end position="691"/>
    </location>
</feature>
<proteinExistence type="inferred from homology"/>
<dbReference type="STRING" id="1114972.FD35_GL002642"/>
<dbReference type="RefSeq" id="WP_017260655.1">
    <property type="nucleotide sequence ID" value="NZ_AUAW01000012.1"/>
</dbReference>
<evidence type="ECO:0000256" key="3">
    <source>
        <dbReference type="ARBA" id="ARBA00022692"/>
    </source>
</evidence>
<dbReference type="InterPro" id="IPR018303">
    <property type="entry name" value="ATPase_P-typ_P_site"/>
</dbReference>
<dbReference type="InterPro" id="IPR006068">
    <property type="entry name" value="ATPase_P-typ_cation-transptr_C"/>
</dbReference>
<dbReference type="GO" id="GO:0005524">
    <property type="term" value="F:ATP binding"/>
    <property type="evidence" value="ECO:0007669"/>
    <property type="project" value="UniProtKB-KW"/>
</dbReference>
<organism evidence="13 14">
    <name type="scientific">Furfurilactobacillus rossiae DSM 15814</name>
    <dbReference type="NCBI Taxonomy" id="1114972"/>
    <lineage>
        <taxon>Bacteria</taxon>
        <taxon>Bacillati</taxon>
        <taxon>Bacillota</taxon>
        <taxon>Bacilli</taxon>
        <taxon>Lactobacillales</taxon>
        <taxon>Lactobacillaceae</taxon>
        <taxon>Furfurilactobacillus</taxon>
    </lineage>
</organism>
<dbReference type="InterPro" id="IPR044492">
    <property type="entry name" value="P_typ_ATPase_HD_dom"/>
</dbReference>
<dbReference type="SMART" id="SM00831">
    <property type="entry name" value="Cation_ATPase_N"/>
    <property type="match status" value="1"/>
</dbReference>
<dbReference type="Pfam" id="PF00122">
    <property type="entry name" value="E1-E2_ATPase"/>
    <property type="match status" value="1"/>
</dbReference>
<evidence type="ECO:0000259" key="12">
    <source>
        <dbReference type="SMART" id="SM00831"/>
    </source>
</evidence>
<dbReference type="InterPro" id="IPR001757">
    <property type="entry name" value="P_typ_ATPase"/>
</dbReference>
<accession>A0A0R1RBQ3</accession>